<reference evidence="1" key="1">
    <citation type="journal article" date="2019" name="bioRxiv">
        <title>The Genome of the Zebra Mussel, Dreissena polymorpha: A Resource for Invasive Species Research.</title>
        <authorList>
            <person name="McCartney M.A."/>
            <person name="Auch B."/>
            <person name="Kono T."/>
            <person name="Mallez S."/>
            <person name="Zhang Y."/>
            <person name="Obille A."/>
            <person name="Becker A."/>
            <person name="Abrahante J.E."/>
            <person name="Garbe J."/>
            <person name="Badalamenti J.P."/>
            <person name="Herman A."/>
            <person name="Mangelson H."/>
            <person name="Liachko I."/>
            <person name="Sullivan S."/>
            <person name="Sone E.D."/>
            <person name="Koren S."/>
            <person name="Silverstein K.A.T."/>
            <person name="Beckman K.B."/>
            <person name="Gohl D.M."/>
        </authorList>
    </citation>
    <scope>NUCLEOTIDE SEQUENCE</scope>
    <source>
        <strain evidence="1">Duluth1</strain>
        <tissue evidence="1">Whole animal</tissue>
    </source>
</reference>
<organism evidence="1 2">
    <name type="scientific">Dreissena polymorpha</name>
    <name type="common">Zebra mussel</name>
    <name type="synonym">Mytilus polymorpha</name>
    <dbReference type="NCBI Taxonomy" id="45954"/>
    <lineage>
        <taxon>Eukaryota</taxon>
        <taxon>Metazoa</taxon>
        <taxon>Spiralia</taxon>
        <taxon>Lophotrochozoa</taxon>
        <taxon>Mollusca</taxon>
        <taxon>Bivalvia</taxon>
        <taxon>Autobranchia</taxon>
        <taxon>Heteroconchia</taxon>
        <taxon>Euheterodonta</taxon>
        <taxon>Imparidentia</taxon>
        <taxon>Neoheterodontei</taxon>
        <taxon>Myida</taxon>
        <taxon>Dreissenoidea</taxon>
        <taxon>Dreissenidae</taxon>
        <taxon>Dreissena</taxon>
    </lineage>
</organism>
<reference evidence="1" key="2">
    <citation type="submission" date="2020-11" db="EMBL/GenBank/DDBJ databases">
        <authorList>
            <person name="McCartney M.A."/>
            <person name="Auch B."/>
            <person name="Kono T."/>
            <person name="Mallez S."/>
            <person name="Becker A."/>
            <person name="Gohl D.M."/>
            <person name="Silverstein K.A.T."/>
            <person name="Koren S."/>
            <person name="Bechman K.B."/>
            <person name="Herman A."/>
            <person name="Abrahante J.E."/>
            <person name="Garbe J."/>
        </authorList>
    </citation>
    <scope>NUCLEOTIDE SEQUENCE</scope>
    <source>
        <strain evidence="1">Duluth1</strain>
        <tissue evidence="1">Whole animal</tissue>
    </source>
</reference>
<comment type="caution">
    <text evidence="1">The sequence shown here is derived from an EMBL/GenBank/DDBJ whole genome shotgun (WGS) entry which is preliminary data.</text>
</comment>
<dbReference type="EMBL" id="JAIWYP010000004">
    <property type="protein sequence ID" value="KAH3834704.1"/>
    <property type="molecule type" value="Genomic_DNA"/>
</dbReference>
<gene>
    <name evidence="1" type="ORF">DPMN_108039</name>
</gene>
<dbReference type="AlphaFoldDB" id="A0A9D4QKR5"/>
<evidence type="ECO:0000313" key="1">
    <source>
        <dbReference type="EMBL" id="KAH3834704.1"/>
    </source>
</evidence>
<accession>A0A9D4QKR5</accession>
<keyword evidence="2" id="KW-1185">Reference proteome</keyword>
<name>A0A9D4QKR5_DREPO</name>
<evidence type="ECO:0000313" key="2">
    <source>
        <dbReference type="Proteomes" id="UP000828390"/>
    </source>
</evidence>
<dbReference type="Proteomes" id="UP000828390">
    <property type="component" value="Unassembled WGS sequence"/>
</dbReference>
<proteinExistence type="predicted"/>
<sequence>MSHAAPAIHGVDNFDDYIYYGIRNNSESSSGKRNFEFRNCNNTEVPIFFKNIDILPDPLVILTEKWLLNRTFDILVTKLITKMEVSFSLTLWTEEGNTELCYLLGDRCYVPDGCIYVNATALATGIHCPLYPGPYNRHFHLKFNPFPFIL</sequence>
<protein>
    <submittedName>
        <fullName evidence="1">Uncharacterized protein</fullName>
    </submittedName>
</protein>